<reference evidence="1" key="2">
    <citation type="journal article" date="2015" name="Data Brief">
        <title>Shoot transcriptome of the giant reed, Arundo donax.</title>
        <authorList>
            <person name="Barrero R.A."/>
            <person name="Guerrero F.D."/>
            <person name="Moolhuijzen P."/>
            <person name="Goolsby J.A."/>
            <person name="Tidwell J."/>
            <person name="Bellgard S.E."/>
            <person name="Bellgard M.I."/>
        </authorList>
    </citation>
    <scope>NUCLEOTIDE SEQUENCE</scope>
    <source>
        <tissue evidence="1">Shoot tissue taken approximately 20 cm above the soil surface</tissue>
    </source>
</reference>
<accession>A0A0A9H6Q6</accession>
<reference evidence="1" key="1">
    <citation type="submission" date="2014-09" db="EMBL/GenBank/DDBJ databases">
        <authorList>
            <person name="Magalhaes I.L.F."/>
            <person name="Oliveira U."/>
            <person name="Santos F.R."/>
            <person name="Vidigal T.H.D.A."/>
            <person name="Brescovit A.D."/>
            <person name="Santos A.J."/>
        </authorList>
    </citation>
    <scope>NUCLEOTIDE SEQUENCE</scope>
    <source>
        <tissue evidence="1">Shoot tissue taken approximately 20 cm above the soil surface</tissue>
    </source>
</reference>
<proteinExistence type="predicted"/>
<name>A0A0A9H6Q6_ARUDO</name>
<organism evidence="1">
    <name type="scientific">Arundo donax</name>
    <name type="common">Giant reed</name>
    <name type="synonym">Donax arundinaceus</name>
    <dbReference type="NCBI Taxonomy" id="35708"/>
    <lineage>
        <taxon>Eukaryota</taxon>
        <taxon>Viridiplantae</taxon>
        <taxon>Streptophyta</taxon>
        <taxon>Embryophyta</taxon>
        <taxon>Tracheophyta</taxon>
        <taxon>Spermatophyta</taxon>
        <taxon>Magnoliopsida</taxon>
        <taxon>Liliopsida</taxon>
        <taxon>Poales</taxon>
        <taxon>Poaceae</taxon>
        <taxon>PACMAD clade</taxon>
        <taxon>Arundinoideae</taxon>
        <taxon>Arundineae</taxon>
        <taxon>Arundo</taxon>
    </lineage>
</organism>
<sequence>MSYICIPPCTASSYASNHHACQWSPECL</sequence>
<dbReference type="AlphaFoldDB" id="A0A0A9H6Q6"/>
<evidence type="ECO:0000313" key="1">
    <source>
        <dbReference type="EMBL" id="JAE28553.1"/>
    </source>
</evidence>
<protein>
    <submittedName>
        <fullName evidence="1">Uncharacterized protein</fullName>
    </submittedName>
</protein>
<dbReference type="EMBL" id="GBRH01169343">
    <property type="protein sequence ID" value="JAE28553.1"/>
    <property type="molecule type" value="Transcribed_RNA"/>
</dbReference>